<keyword evidence="6" id="KW-1185">Reference proteome</keyword>
<evidence type="ECO:0000313" key="5">
    <source>
        <dbReference type="EMBL" id="KGQ69691.1"/>
    </source>
</evidence>
<gene>
    <name evidence="5" type="primary">treR</name>
    <name evidence="5" type="ORF">OA57_10550</name>
</gene>
<feature type="domain" description="HTH lacI-type" evidence="4">
    <location>
        <begin position="3"/>
        <end position="57"/>
    </location>
</feature>
<dbReference type="GO" id="GO:0005991">
    <property type="term" value="P:trehalose metabolic process"/>
    <property type="evidence" value="ECO:0007669"/>
    <property type="project" value="InterPro"/>
</dbReference>
<reference evidence="5 6" key="1">
    <citation type="submission" date="2014-11" db="EMBL/GenBank/DDBJ databases">
        <title>Draft genome sequence of Chelonobacter oris 1662T, associated with respiratory disease in Hermann's Tortoises.</title>
        <authorList>
            <person name="Kudirkiene E."/>
            <person name="Hansen M.J."/>
            <person name="Bojesen A.M."/>
        </authorList>
    </citation>
    <scope>NUCLEOTIDE SEQUENCE [LARGE SCALE GENOMIC DNA]</scope>
    <source>
        <strain evidence="5 6">1662</strain>
    </source>
</reference>
<dbReference type="Pfam" id="PF13377">
    <property type="entry name" value="Peripla_BP_3"/>
    <property type="match status" value="1"/>
</dbReference>
<dbReference type="Pfam" id="PF00356">
    <property type="entry name" value="LacI"/>
    <property type="match status" value="1"/>
</dbReference>
<dbReference type="CDD" id="cd01392">
    <property type="entry name" value="HTH_LacI"/>
    <property type="match status" value="1"/>
</dbReference>
<dbReference type="PANTHER" id="PTHR30146:SF146">
    <property type="entry name" value="HTH-TYPE TRANSCRIPTIONAL REGULATOR TRER"/>
    <property type="match status" value="1"/>
</dbReference>
<dbReference type="PANTHER" id="PTHR30146">
    <property type="entry name" value="LACI-RELATED TRANSCRIPTIONAL REPRESSOR"/>
    <property type="match status" value="1"/>
</dbReference>
<dbReference type="OrthoDB" id="198888at2"/>
<evidence type="ECO:0000256" key="2">
    <source>
        <dbReference type="ARBA" id="ARBA00023125"/>
    </source>
</evidence>
<dbReference type="PROSITE" id="PS50932">
    <property type="entry name" value="HTH_LACI_2"/>
    <property type="match status" value="1"/>
</dbReference>
<dbReference type="Gene3D" id="1.10.260.40">
    <property type="entry name" value="lambda repressor-like DNA-binding domains"/>
    <property type="match status" value="1"/>
</dbReference>
<protein>
    <submittedName>
        <fullName evidence="5">Trehalose repressor</fullName>
    </submittedName>
</protein>
<dbReference type="GO" id="GO:0045892">
    <property type="term" value="P:negative regulation of DNA-templated transcription"/>
    <property type="evidence" value="ECO:0007669"/>
    <property type="project" value="InterPro"/>
</dbReference>
<dbReference type="EMBL" id="JSUM01000015">
    <property type="protein sequence ID" value="KGQ69691.1"/>
    <property type="molecule type" value="Genomic_DNA"/>
</dbReference>
<name>A0A0A3AK74_9PAST</name>
<dbReference type="InterPro" id="IPR000843">
    <property type="entry name" value="HTH_LacI"/>
</dbReference>
<evidence type="ECO:0000256" key="1">
    <source>
        <dbReference type="ARBA" id="ARBA00023015"/>
    </source>
</evidence>
<dbReference type="PRINTS" id="PR00036">
    <property type="entry name" value="HTHLACI"/>
</dbReference>
<dbReference type="SUPFAM" id="SSF53822">
    <property type="entry name" value="Periplasmic binding protein-like I"/>
    <property type="match status" value="1"/>
</dbReference>
<dbReference type="NCBIfam" id="TIGR02405">
    <property type="entry name" value="trehalos_R_Ecol"/>
    <property type="match status" value="1"/>
</dbReference>
<dbReference type="PROSITE" id="PS00356">
    <property type="entry name" value="HTH_LACI_1"/>
    <property type="match status" value="1"/>
</dbReference>
<dbReference type="CDD" id="cd01542">
    <property type="entry name" value="PBP1_TreR-like"/>
    <property type="match status" value="1"/>
</dbReference>
<dbReference type="InterPro" id="IPR012771">
    <property type="entry name" value="Trehalos_R_gpbac"/>
</dbReference>
<comment type="caution">
    <text evidence="5">The sequence shown here is derived from an EMBL/GenBank/DDBJ whole genome shotgun (WGS) entry which is preliminary data.</text>
</comment>
<dbReference type="InterPro" id="IPR046335">
    <property type="entry name" value="LacI/GalR-like_sensor"/>
</dbReference>
<dbReference type="InterPro" id="IPR028082">
    <property type="entry name" value="Peripla_BP_I"/>
</dbReference>
<dbReference type="Proteomes" id="UP000030380">
    <property type="component" value="Unassembled WGS sequence"/>
</dbReference>
<keyword evidence="2" id="KW-0238">DNA-binding</keyword>
<dbReference type="RefSeq" id="WP_034617482.1">
    <property type="nucleotide sequence ID" value="NZ_JSUM01000015.1"/>
</dbReference>
<dbReference type="GO" id="GO:0000976">
    <property type="term" value="F:transcription cis-regulatory region binding"/>
    <property type="evidence" value="ECO:0007669"/>
    <property type="project" value="TreeGrafter"/>
</dbReference>
<dbReference type="GO" id="GO:0003700">
    <property type="term" value="F:DNA-binding transcription factor activity"/>
    <property type="evidence" value="ECO:0007669"/>
    <property type="project" value="TreeGrafter"/>
</dbReference>
<sequence length="316" mass="35608">MKLTIKDIARLSGVSKSTVSRVLNNEPNVSDAAKAQVSAVVEACRFKPSRTARAMRGIENRVIGIIVTRLDSPSENRALRGILHALQQENCEHFIVESRFAPDLVQEHLQFFALRQVDGIIVFGFSGLKQEILLPYRSTLVVLAQNYAALSSVYYDDDGSIRLLMEKLYRKGHRHISYLGVEQDDHTTGLLRHQAYLNFCREKQLQPHFALGTLDYHSAYRLTADVVTKATTAIVCATDSLAIGANKYLSDHQYREIQVCGVGNNDLLKFLFPQTLSIEFGFYRAGQHVVEQLMRLLENPAQLEHSCIPCRFPEGE</sequence>
<evidence type="ECO:0000313" key="6">
    <source>
        <dbReference type="Proteomes" id="UP000030380"/>
    </source>
</evidence>
<dbReference type="SUPFAM" id="SSF47413">
    <property type="entry name" value="lambda repressor-like DNA-binding domains"/>
    <property type="match status" value="1"/>
</dbReference>
<evidence type="ECO:0000256" key="3">
    <source>
        <dbReference type="ARBA" id="ARBA00023163"/>
    </source>
</evidence>
<evidence type="ECO:0000259" key="4">
    <source>
        <dbReference type="PROSITE" id="PS50932"/>
    </source>
</evidence>
<keyword evidence="3" id="KW-0804">Transcription</keyword>
<proteinExistence type="predicted"/>
<keyword evidence="1" id="KW-0805">Transcription regulation</keyword>
<dbReference type="STRING" id="505317.OA57_10550"/>
<organism evidence="5 6">
    <name type="scientific">Chelonobacter oris</name>
    <dbReference type="NCBI Taxonomy" id="505317"/>
    <lineage>
        <taxon>Bacteria</taxon>
        <taxon>Pseudomonadati</taxon>
        <taxon>Pseudomonadota</taxon>
        <taxon>Gammaproteobacteria</taxon>
        <taxon>Pasteurellales</taxon>
        <taxon>Pasteurellaceae</taxon>
        <taxon>Chelonobacter</taxon>
    </lineage>
</organism>
<dbReference type="Gene3D" id="3.40.50.2300">
    <property type="match status" value="2"/>
</dbReference>
<dbReference type="AlphaFoldDB" id="A0A0A3AK74"/>
<accession>A0A0A3AK74</accession>
<dbReference type="SMART" id="SM00354">
    <property type="entry name" value="HTH_LACI"/>
    <property type="match status" value="1"/>
</dbReference>
<dbReference type="InterPro" id="IPR010982">
    <property type="entry name" value="Lambda_DNA-bd_dom_sf"/>
</dbReference>